<proteinExistence type="predicted"/>
<organism evidence="1">
    <name type="scientific">freshwater metagenome</name>
    <dbReference type="NCBI Taxonomy" id="449393"/>
    <lineage>
        <taxon>unclassified sequences</taxon>
        <taxon>metagenomes</taxon>
        <taxon>ecological metagenomes</taxon>
    </lineage>
</organism>
<dbReference type="NCBIfam" id="NF035939">
    <property type="entry name" value="TIM_EboE"/>
    <property type="match status" value="1"/>
</dbReference>
<evidence type="ECO:0000313" key="2">
    <source>
        <dbReference type="EMBL" id="CAB4588239.1"/>
    </source>
</evidence>
<evidence type="ECO:0000313" key="1">
    <source>
        <dbReference type="EMBL" id="CAB4533390.1"/>
    </source>
</evidence>
<gene>
    <name evidence="1" type="ORF">UFOPK1380_00561</name>
    <name evidence="2" type="ORF">UFOPK1778_00519</name>
    <name evidence="3" type="ORF">UFOPK4095_00585</name>
</gene>
<dbReference type="EMBL" id="CAEZUD010000020">
    <property type="protein sequence ID" value="CAB4588239.1"/>
    <property type="molecule type" value="Genomic_DNA"/>
</dbReference>
<dbReference type="EMBL" id="CAEZSC010000025">
    <property type="protein sequence ID" value="CAB4533390.1"/>
    <property type="molecule type" value="Genomic_DNA"/>
</dbReference>
<protein>
    <submittedName>
        <fullName evidence="1">Unannotated protein</fullName>
    </submittedName>
</protein>
<evidence type="ECO:0000313" key="3">
    <source>
        <dbReference type="EMBL" id="CAB5013241.1"/>
    </source>
</evidence>
<dbReference type="Gene3D" id="3.20.20.150">
    <property type="entry name" value="Divalent-metal-dependent TIM barrel enzymes"/>
    <property type="match status" value="1"/>
</dbReference>
<accession>A0A6J6B2Q0</accession>
<dbReference type="EMBL" id="CAFBPI010000027">
    <property type="protein sequence ID" value="CAB5013241.1"/>
    <property type="molecule type" value="Genomic_DNA"/>
</dbReference>
<name>A0A6J6B2Q0_9ZZZZ</name>
<reference evidence="1" key="1">
    <citation type="submission" date="2020-05" db="EMBL/GenBank/DDBJ databases">
        <authorList>
            <person name="Chiriac C."/>
            <person name="Salcher M."/>
            <person name="Ghai R."/>
            <person name="Kavagutti S V."/>
        </authorList>
    </citation>
    <scope>NUCLEOTIDE SEQUENCE</scope>
</reference>
<dbReference type="SUPFAM" id="SSF51658">
    <property type="entry name" value="Xylose isomerase-like"/>
    <property type="match status" value="1"/>
</dbReference>
<sequence length="406" mass="46299">MDLGNGYGHLTYSTLVHPGDTWSDMKNSLVTYVPEVKKRFSPSAPMGVSLRLANASVEELLAKPEERQWLKKFLSDNQLYVFTVNAFPYGPFKGEIVKEKVYEPDWTTEARTQYTMHIADILAEVTDQSVEPTIQTAPLAYRPKATTPEYIAAFDENIYRVIAHLMTLEKKTGHRVKLAVEPEPYCFLENIPETVQWFQEKVYSLAAAEKIAKYSGQPLSEVFGAVRRYLGVVLDICHQSVAFESIADDIDQLSRAGIPIFKLQEAAALRVDNVTPEIVEELKKYTGTIYLSQTTELRNGVITRFLNLEDAIAAWEADPGPREWRTHFHVPVFLKDLGPFQTTRSGIDDALRVHARTPLSNHLEIETYTWDVLPEHLKTGDITEYVVRELEYVRDELFRQVDALKK</sequence>
<dbReference type="AlphaFoldDB" id="A0A6J6B2Q0"/>
<dbReference type="InterPro" id="IPR036237">
    <property type="entry name" value="Xyl_isomerase-like_sf"/>
</dbReference>